<protein>
    <submittedName>
        <fullName evidence="2">Glyoxalase</fullName>
    </submittedName>
</protein>
<dbReference type="RefSeq" id="WP_036275147.1">
    <property type="nucleotide sequence ID" value="NZ_CP014476.1"/>
</dbReference>
<proteinExistence type="predicted"/>
<name>A0A126T632_9GAMM</name>
<dbReference type="PROSITE" id="PS51819">
    <property type="entry name" value="VOC"/>
    <property type="match status" value="1"/>
</dbReference>
<dbReference type="STRING" id="1538553.JT25_013730"/>
<evidence type="ECO:0000259" key="1">
    <source>
        <dbReference type="PROSITE" id="PS51819"/>
    </source>
</evidence>
<dbReference type="Proteomes" id="UP000030512">
    <property type="component" value="Chromosome"/>
</dbReference>
<evidence type="ECO:0000313" key="2">
    <source>
        <dbReference type="EMBL" id="AMK77530.1"/>
    </source>
</evidence>
<dbReference type="Pfam" id="PF00903">
    <property type="entry name" value="Glyoxalase"/>
    <property type="match status" value="1"/>
</dbReference>
<feature type="domain" description="VOC" evidence="1">
    <location>
        <begin position="5"/>
        <end position="123"/>
    </location>
</feature>
<sequence>MINNVATWFELPVIDMPRAQGFYRNILNASFKEEEMSGYQMAIFDSEEGAVSGMLILGAHYQPSATGAVVYFNGGADLNEPLAKVEANGGSVLMPKTPIHDGECGYFAMLLDSEGNRVGLYSQA</sequence>
<dbReference type="Gene3D" id="3.10.180.10">
    <property type="entry name" value="2,3-Dihydroxybiphenyl 1,2-Dioxygenase, domain 1"/>
    <property type="match status" value="1"/>
</dbReference>
<dbReference type="InterPro" id="IPR052164">
    <property type="entry name" value="Anthracycline_SecMetBiosynth"/>
</dbReference>
<dbReference type="KEGG" id="mdn:JT25_013730"/>
<organism evidence="2 3">
    <name type="scientific">Methylomonas denitrificans</name>
    <dbReference type="NCBI Taxonomy" id="1538553"/>
    <lineage>
        <taxon>Bacteria</taxon>
        <taxon>Pseudomonadati</taxon>
        <taxon>Pseudomonadota</taxon>
        <taxon>Gammaproteobacteria</taxon>
        <taxon>Methylococcales</taxon>
        <taxon>Methylococcaceae</taxon>
        <taxon>Methylomonas</taxon>
    </lineage>
</organism>
<dbReference type="InterPro" id="IPR029068">
    <property type="entry name" value="Glyas_Bleomycin-R_OHBP_Dase"/>
</dbReference>
<dbReference type="AlphaFoldDB" id="A0A126T632"/>
<dbReference type="InterPro" id="IPR004360">
    <property type="entry name" value="Glyas_Fos-R_dOase_dom"/>
</dbReference>
<keyword evidence="3" id="KW-1185">Reference proteome</keyword>
<dbReference type="OrthoDB" id="8776491at2"/>
<dbReference type="SUPFAM" id="SSF54593">
    <property type="entry name" value="Glyoxalase/Bleomycin resistance protein/Dihydroxybiphenyl dioxygenase"/>
    <property type="match status" value="1"/>
</dbReference>
<evidence type="ECO:0000313" key="3">
    <source>
        <dbReference type="Proteomes" id="UP000030512"/>
    </source>
</evidence>
<dbReference type="CDD" id="cd07247">
    <property type="entry name" value="SgaA_N_like"/>
    <property type="match status" value="1"/>
</dbReference>
<dbReference type="PANTHER" id="PTHR33993">
    <property type="entry name" value="GLYOXALASE-RELATED"/>
    <property type="match status" value="1"/>
</dbReference>
<reference evidence="2 3" key="1">
    <citation type="journal article" date="2015" name="Environ. Microbiol.">
        <title>Methane oxidation coupled to nitrate reduction under hypoxia by the Gammaproteobacterium Methylomonas denitrificans, sp. nov. type strain FJG1.</title>
        <authorList>
            <person name="Kits K.D."/>
            <person name="Klotz M.G."/>
            <person name="Stein L.Y."/>
        </authorList>
    </citation>
    <scope>NUCLEOTIDE SEQUENCE [LARGE SCALE GENOMIC DNA]</scope>
    <source>
        <strain evidence="2 3">FJG1</strain>
    </source>
</reference>
<dbReference type="EMBL" id="CP014476">
    <property type="protein sequence ID" value="AMK77530.1"/>
    <property type="molecule type" value="Genomic_DNA"/>
</dbReference>
<accession>A0A126T632</accession>
<dbReference type="InterPro" id="IPR037523">
    <property type="entry name" value="VOC_core"/>
</dbReference>
<gene>
    <name evidence="2" type="ORF">JT25_013730</name>
</gene>
<dbReference type="PANTHER" id="PTHR33993:SF2">
    <property type="entry name" value="VOC DOMAIN-CONTAINING PROTEIN"/>
    <property type="match status" value="1"/>
</dbReference>